<dbReference type="GO" id="GO:0005737">
    <property type="term" value="C:cytoplasm"/>
    <property type="evidence" value="ECO:0007669"/>
    <property type="project" value="UniProtKB-SubCell"/>
</dbReference>
<keyword evidence="2 5" id="KW-0690">Ribosome biogenesis</keyword>
<comment type="domain">
    <text evidence="5">The PRC barrel domain binds ribosomal protein uS19.</text>
</comment>
<dbReference type="SUPFAM" id="SSF50447">
    <property type="entry name" value="Translation proteins"/>
    <property type="match status" value="1"/>
</dbReference>
<evidence type="ECO:0000313" key="9">
    <source>
        <dbReference type="Proteomes" id="UP000006875"/>
    </source>
</evidence>
<keyword evidence="9" id="KW-1185">Reference proteome</keyword>
<dbReference type="Pfam" id="PF24986">
    <property type="entry name" value="PRC_RimM"/>
    <property type="match status" value="1"/>
</dbReference>
<dbReference type="NCBIfam" id="TIGR02273">
    <property type="entry name" value="16S_RimM"/>
    <property type="match status" value="1"/>
</dbReference>
<dbReference type="KEGG" id="ipo:Ilyop_1325"/>
<dbReference type="InterPro" id="IPR036976">
    <property type="entry name" value="RimM_N_sf"/>
</dbReference>
<dbReference type="EMBL" id="CP002281">
    <property type="protein sequence ID" value="ADO83106.1"/>
    <property type="molecule type" value="Genomic_DNA"/>
</dbReference>
<dbReference type="InterPro" id="IPR011033">
    <property type="entry name" value="PRC_barrel-like_sf"/>
</dbReference>
<name>E3H9X8_ILYPC</name>
<dbReference type="GO" id="GO:0042274">
    <property type="term" value="P:ribosomal small subunit biogenesis"/>
    <property type="evidence" value="ECO:0007669"/>
    <property type="project" value="UniProtKB-UniRule"/>
</dbReference>
<dbReference type="SUPFAM" id="SSF50346">
    <property type="entry name" value="PRC-barrel domain"/>
    <property type="match status" value="1"/>
</dbReference>
<sequence length="171" mass="18573">MSDLLNVAKISGTHHLKGAVKVVSHMDDIELLTGNKVIVESPAGLKKVLTVTSAGFMMGNKAVLEFEEITNKVDAAALAGSMVLIKRDLIGIGEDEYLASDVIGMEVMELGGESLGKVTDIFETPAHEIYVVNEGSEEIMIPGIEEFIENIDFENRKITVKLIEGMKPEKE</sequence>
<dbReference type="Pfam" id="PF01782">
    <property type="entry name" value="RimM"/>
    <property type="match status" value="1"/>
</dbReference>
<dbReference type="STRING" id="572544.Ilyop_1325"/>
<dbReference type="Gene3D" id="2.40.30.60">
    <property type="entry name" value="RimM"/>
    <property type="match status" value="1"/>
</dbReference>
<evidence type="ECO:0000259" key="7">
    <source>
        <dbReference type="Pfam" id="PF24986"/>
    </source>
</evidence>
<feature type="domain" description="Ribosome maturation factor RimM PRC barrel" evidence="7">
    <location>
        <begin position="100"/>
        <end position="166"/>
    </location>
</feature>
<comment type="subcellular location">
    <subcellularLocation>
        <location evidence="5">Cytoplasm</location>
    </subcellularLocation>
</comment>
<dbReference type="InterPro" id="IPR002676">
    <property type="entry name" value="RimM_N"/>
</dbReference>
<protein>
    <recommendedName>
        <fullName evidence="5">Ribosome maturation factor RimM</fullName>
    </recommendedName>
</protein>
<dbReference type="OrthoDB" id="9810331at2"/>
<keyword evidence="1 5" id="KW-0963">Cytoplasm</keyword>
<feature type="domain" description="RimM N-terminal" evidence="6">
    <location>
        <begin position="7"/>
        <end position="88"/>
    </location>
</feature>
<dbReference type="PANTHER" id="PTHR33692">
    <property type="entry name" value="RIBOSOME MATURATION FACTOR RIMM"/>
    <property type="match status" value="1"/>
</dbReference>
<keyword evidence="3 5" id="KW-0698">rRNA processing</keyword>
<evidence type="ECO:0000259" key="6">
    <source>
        <dbReference type="Pfam" id="PF01782"/>
    </source>
</evidence>
<comment type="subunit">
    <text evidence="5">Binds ribosomal protein uS19.</text>
</comment>
<dbReference type="InterPro" id="IPR056792">
    <property type="entry name" value="PRC_RimM"/>
</dbReference>
<dbReference type="HOGENOM" id="CLU_077636_3_2_0"/>
<comment type="similarity">
    <text evidence="5">Belongs to the RimM family.</text>
</comment>
<accession>E3H9X8</accession>
<dbReference type="HAMAP" id="MF_00014">
    <property type="entry name" value="Ribosome_mat_RimM"/>
    <property type="match status" value="1"/>
</dbReference>
<reference evidence="8 9" key="1">
    <citation type="journal article" date="2010" name="Stand. Genomic Sci.">
        <title>Complete genome sequence of Ilyobacter polytropus type strain (CuHbu1).</title>
        <authorList>
            <person name="Sikorski J."/>
            <person name="Chertkov O."/>
            <person name="Lapidus A."/>
            <person name="Nolan M."/>
            <person name="Lucas S."/>
            <person name="Del Rio T.G."/>
            <person name="Tice H."/>
            <person name="Cheng J.F."/>
            <person name="Tapia R."/>
            <person name="Han C."/>
            <person name="Goodwin L."/>
            <person name="Pitluck S."/>
            <person name="Liolios K."/>
            <person name="Ivanova N."/>
            <person name="Mavromatis K."/>
            <person name="Mikhailova N."/>
            <person name="Pati A."/>
            <person name="Chen A."/>
            <person name="Palaniappan K."/>
            <person name="Land M."/>
            <person name="Hauser L."/>
            <person name="Chang Y.J."/>
            <person name="Jeffries C.D."/>
            <person name="Brambilla E."/>
            <person name="Yasawong M."/>
            <person name="Rohde M."/>
            <person name="Pukall R."/>
            <person name="Spring S."/>
            <person name="Goker M."/>
            <person name="Woyke T."/>
            <person name="Bristow J."/>
            <person name="Eisen J.A."/>
            <person name="Markowitz V."/>
            <person name="Hugenholtz P."/>
            <person name="Kyrpides N.C."/>
            <person name="Klenk H.P."/>
        </authorList>
    </citation>
    <scope>NUCLEOTIDE SEQUENCE [LARGE SCALE GENOMIC DNA]</scope>
    <source>
        <strain evidence="9">ATCC 51220 / DSM 2926 / LMG 16218 / CuHBu1</strain>
    </source>
</reference>
<evidence type="ECO:0000256" key="4">
    <source>
        <dbReference type="ARBA" id="ARBA00023186"/>
    </source>
</evidence>
<evidence type="ECO:0000256" key="2">
    <source>
        <dbReference type="ARBA" id="ARBA00022517"/>
    </source>
</evidence>
<dbReference type="RefSeq" id="WP_013387773.1">
    <property type="nucleotide sequence ID" value="NC_014632.1"/>
</dbReference>
<dbReference type="GO" id="GO:0043022">
    <property type="term" value="F:ribosome binding"/>
    <property type="evidence" value="ECO:0007669"/>
    <property type="project" value="InterPro"/>
</dbReference>
<organism evidence="8 9">
    <name type="scientific">Ilyobacter polytropus (strain ATCC 51220 / DSM 2926 / LMG 16218 / CuHBu1)</name>
    <dbReference type="NCBI Taxonomy" id="572544"/>
    <lineage>
        <taxon>Bacteria</taxon>
        <taxon>Fusobacteriati</taxon>
        <taxon>Fusobacteriota</taxon>
        <taxon>Fusobacteriia</taxon>
        <taxon>Fusobacteriales</taxon>
        <taxon>Fusobacteriaceae</taxon>
        <taxon>Ilyobacter</taxon>
    </lineage>
</organism>
<evidence type="ECO:0000256" key="1">
    <source>
        <dbReference type="ARBA" id="ARBA00022490"/>
    </source>
</evidence>
<dbReference type="Gene3D" id="2.30.30.240">
    <property type="entry name" value="PRC-barrel domain"/>
    <property type="match status" value="1"/>
</dbReference>
<comment type="function">
    <text evidence="5">An accessory protein needed during the final step in the assembly of 30S ribosomal subunit, possibly for assembly of the head region. Essential for efficient processing of 16S rRNA. May be needed both before and after RbfA during the maturation of 16S rRNA. It has affinity for free ribosomal 30S subunits but not for 70S ribosomes.</text>
</comment>
<dbReference type="InterPro" id="IPR011961">
    <property type="entry name" value="RimM"/>
</dbReference>
<dbReference type="eggNOG" id="COG0806">
    <property type="taxonomic scope" value="Bacteria"/>
</dbReference>
<keyword evidence="4 5" id="KW-0143">Chaperone</keyword>
<dbReference type="Proteomes" id="UP000006875">
    <property type="component" value="Chromosome"/>
</dbReference>
<dbReference type="InterPro" id="IPR009000">
    <property type="entry name" value="Transl_B-barrel_sf"/>
</dbReference>
<dbReference type="AlphaFoldDB" id="E3H9X8"/>
<proteinExistence type="inferred from homology"/>
<dbReference type="GO" id="GO:0005840">
    <property type="term" value="C:ribosome"/>
    <property type="evidence" value="ECO:0007669"/>
    <property type="project" value="InterPro"/>
</dbReference>
<evidence type="ECO:0000256" key="5">
    <source>
        <dbReference type="HAMAP-Rule" id="MF_00014"/>
    </source>
</evidence>
<evidence type="ECO:0000313" key="8">
    <source>
        <dbReference type="EMBL" id="ADO83106.1"/>
    </source>
</evidence>
<evidence type="ECO:0000256" key="3">
    <source>
        <dbReference type="ARBA" id="ARBA00022552"/>
    </source>
</evidence>
<gene>
    <name evidence="5" type="primary">rimM</name>
    <name evidence="8" type="ordered locus">Ilyop_1325</name>
</gene>
<dbReference type="GO" id="GO:0006364">
    <property type="term" value="P:rRNA processing"/>
    <property type="evidence" value="ECO:0007669"/>
    <property type="project" value="UniProtKB-UniRule"/>
</dbReference>
<dbReference type="PANTHER" id="PTHR33692:SF1">
    <property type="entry name" value="RIBOSOME MATURATION FACTOR RIMM"/>
    <property type="match status" value="1"/>
</dbReference>